<dbReference type="InterPro" id="IPR013324">
    <property type="entry name" value="RNA_pol_sigma_r3/r4-like"/>
</dbReference>
<dbReference type="EMBL" id="CP015136">
    <property type="protein sequence ID" value="AMY09485.1"/>
    <property type="molecule type" value="Genomic_DNA"/>
</dbReference>
<dbReference type="AlphaFoldDB" id="A0A143PLM3"/>
<dbReference type="GO" id="GO:0016987">
    <property type="term" value="F:sigma factor activity"/>
    <property type="evidence" value="ECO:0007669"/>
    <property type="project" value="UniProtKB-KW"/>
</dbReference>
<evidence type="ECO:0000313" key="6">
    <source>
        <dbReference type="Proteomes" id="UP000076079"/>
    </source>
</evidence>
<reference evidence="5 6" key="1">
    <citation type="journal article" date="2016" name="Genome Announc.">
        <title>First Complete Genome Sequence of a Subdivision 6 Acidobacterium Strain.</title>
        <authorList>
            <person name="Huang S."/>
            <person name="Vieira S."/>
            <person name="Bunk B."/>
            <person name="Riedel T."/>
            <person name="Sproer C."/>
            <person name="Overmann J."/>
        </authorList>
    </citation>
    <scope>NUCLEOTIDE SEQUENCE [LARGE SCALE GENOMIC DNA]</scope>
    <source>
        <strain evidence="6">DSM 100886 HEG_-6_39</strain>
    </source>
</reference>
<reference evidence="6" key="2">
    <citation type="submission" date="2016-04" db="EMBL/GenBank/DDBJ databases">
        <title>First Complete Genome Sequence of a Subdivision 6 Acidobacterium.</title>
        <authorList>
            <person name="Huang S."/>
            <person name="Vieira S."/>
            <person name="Bunk B."/>
            <person name="Riedel T."/>
            <person name="Sproeer C."/>
            <person name="Overmann J."/>
        </authorList>
    </citation>
    <scope>NUCLEOTIDE SEQUENCE [LARGE SCALE GENOMIC DNA]</scope>
    <source>
        <strain evidence="6">DSM 100886 HEG_-6_39</strain>
    </source>
</reference>
<organism evidence="5 6">
    <name type="scientific">Luteitalea pratensis</name>
    <dbReference type="NCBI Taxonomy" id="1855912"/>
    <lineage>
        <taxon>Bacteria</taxon>
        <taxon>Pseudomonadati</taxon>
        <taxon>Acidobacteriota</taxon>
        <taxon>Vicinamibacteria</taxon>
        <taxon>Vicinamibacterales</taxon>
        <taxon>Vicinamibacteraceae</taxon>
        <taxon>Luteitalea</taxon>
    </lineage>
</organism>
<dbReference type="InterPro" id="IPR053812">
    <property type="entry name" value="HTH_Sigma70_ECF-like"/>
</dbReference>
<keyword evidence="6" id="KW-1185">Reference proteome</keyword>
<keyword evidence="2" id="KW-0731">Sigma factor</keyword>
<dbReference type="STRING" id="1855912.LuPra_02702"/>
<sequence length="239" mass="27021">MARRPLLTFSVIRGRQLSLPSPVWGPRPSTPTEPEVSPSLWQNRHLHMPSTDEAPDVTGLLLAWSNGDQEALDRLIPLVQSELHRLAHRHMSEESKAHALQTTALVNEAYVRLIDGSRIQWQNRAHFFAVSARLMRRILVDSARARKTLKRGGDAVWISLDDAPDISEARSAELMELDDALSALAAFDERKSRMVELRYFGGLSVEETAAVLHVSPITIMRDWSLAKAWLARELRRHDT</sequence>
<feature type="domain" description="RNA polymerase sigma-70 ECF-like HTH" evidence="4">
    <location>
        <begin position="56"/>
        <end position="235"/>
    </location>
</feature>
<evidence type="ECO:0000256" key="2">
    <source>
        <dbReference type="ARBA" id="ARBA00023082"/>
    </source>
</evidence>
<evidence type="ECO:0000256" key="1">
    <source>
        <dbReference type="ARBA" id="ARBA00023015"/>
    </source>
</evidence>
<dbReference type="NCBIfam" id="TIGR02999">
    <property type="entry name" value="Sig-70_X6"/>
    <property type="match status" value="1"/>
</dbReference>
<dbReference type="SUPFAM" id="SSF88659">
    <property type="entry name" value="Sigma3 and sigma4 domains of RNA polymerase sigma factors"/>
    <property type="match status" value="1"/>
</dbReference>
<dbReference type="NCBIfam" id="TIGR02937">
    <property type="entry name" value="sigma70-ECF"/>
    <property type="match status" value="1"/>
</dbReference>
<protein>
    <submittedName>
        <fullName evidence="5">RNA polymerase sigma factor</fullName>
    </submittedName>
</protein>
<dbReference type="GO" id="GO:0006352">
    <property type="term" value="P:DNA-templated transcription initiation"/>
    <property type="evidence" value="ECO:0007669"/>
    <property type="project" value="InterPro"/>
</dbReference>
<dbReference type="Gene3D" id="1.10.10.10">
    <property type="entry name" value="Winged helix-like DNA-binding domain superfamily/Winged helix DNA-binding domain"/>
    <property type="match status" value="1"/>
</dbReference>
<dbReference type="InterPro" id="IPR036388">
    <property type="entry name" value="WH-like_DNA-bd_sf"/>
</dbReference>
<dbReference type="Pfam" id="PF07638">
    <property type="entry name" value="Sigma70_ECF"/>
    <property type="match status" value="1"/>
</dbReference>
<name>A0A143PLM3_LUTPR</name>
<dbReference type="PANTHER" id="PTHR43133:SF39">
    <property type="entry name" value="SIMILAR TO RNA POLYMERASE SIGMA-E FACTOR"/>
    <property type="match status" value="1"/>
</dbReference>
<dbReference type="PANTHER" id="PTHR43133">
    <property type="entry name" value="RNA POLYMERASE ECF-TYPE SIGMA FACTO"/>
    <property type="match status" value="1"/>
</dbReference>
<dbReference type="InterPro" id="IPR039425">
    <property type="entry name" value="RNA_pol_sigma-70-like"/>
</dbReference>
<dbReference type="Proteomes" id="UP000076079">
    <property type="component" value="Chromosome"/>
</dbReference>
<keyword evidence="1" id="KW-0805">Transcription regulation</keyword>
<evidence type="ECO:0000313" key="5">
    <source>
        <dbReference type="EMBL" id="AMY09485.1"/>
    </source>
</evidence>
<dbReference type="KEGG" id="abac:LuPra_02702"/>
<keyword evidence="3" id="KW-0804">Transcription</keyword>
<dbReference type="InterPro" id="IPR014284">
    <property type="entry name" value="RNA_pol_sigma-70_dom"/>
</dbReference>
<accession>A0A143PLM3</accession>
<evidence type="ECO:0000259" key="4">
    <source>
        <dbReference type="Pfam" id="PF07638"/>
    </source>
</evidence>
<gene>
    <name evidence="5" type="ORF">LuPra_02702</name>
</gene>
<dbReference type="InterPro" id="IPR011517">
    <property type="entry name" value="RNA_pol_sigma70_ECF-like"/>
</dbReference>
<proteinExistence type="predicted"/>
<evidence type="ECO:0000256" key="3">
    <source>
        <dbReference type="ARBA" id="ARBA00023163"/>
    </source>
</evidence>